<evidence type="ECO:0000313" key="2">
    <source>
        <dbReference type="EMBL" id="CAG8575266.1"/>
    </source>
</evidence>
<evidence type="ECO:0000313" key="3">
    <source>
        <dbReference type="Proteomes" id="UP000789739"/>
    </source>
</evidence>
<feature type="non-terminal residue" evidence="2">
    <location>
        <position position="650"/>
    </location>
</feature>
<gene>
    <name evidence="2" type="ORF">PBRASI_LOCUS6322</name>
</gene>
<organism evidence="2 3">
    <name type="scientific">Paraglomus brasilianum</name>
    <dbReference type="NCBI Taxonomy" id="144538"/>
    <lineage>
        <taxon>Eukaryota</taxon>
        <taxon>Fungi</taxon>
        <taxon>Fungi incertae sedis</taxon>
        <taxon>Mucoromycota</taxon>
        <taxon>Glomeromycotina</taxon>
        <taxon>Glomeromycetes</taxon>
        <taxon>Paraglomerales</taxon>
        <taxon>Paraglomeraceae</taxon>
        <taxon>Paraglomus</taxon>
    </lineage>
</organism>
<sequence length="650" mass="73589">MSTIARINTLLLEGPIDAICSATVVYLTMENGNIPPYDVVKDLAHRAVNSALTKIDDDERKAMISEVLQGMKNGYRNVVGLNAIRGLNMVYYSAMNAIAQNLHNEEPELDQTRDKIEENVDLLKEKLKHPILETDVLLYSALRKEVNDINLAGLSWTDHEANMVLSDKSTIQPRENMRCTLSEQVASTCDNFIENFAQKDVSKDMKNVFHNRRWKESDSTLVQVGEIWSNPAFATRTSRREQSEGTYITDVIIPLLRASLVDLPIDHICLSTAERQSAASKARRKAEVGSGRRGKSPDIMAIERWEEKVIELLYVESSRVVCTDKKANDDYVKLWRETLDGVNYVSSLMQNQFGIVGIQVAGEMIFLNVMMNDTCGIPRYFHLCEAEIPLTVSKSSGVKTLVHLLLTLRNILLVNKSLLMQALKQAVSRPPRNVHPTSTVTSPPSSPPRTKRSSDYVYYQDLQAGLQSRSSLSLSQLPTNVFTFGGLPTYSISQLTNEQQTPVYIDGSNLAMHERLVTGSIQQQNDTLSTRQNLLTHQQQRQRWLSQYPYSRQREIQTSSELFTPPMQSEHQVDRQNSVQDMHGVFPIEQSEYFQSQVYPTTGSPIIFDSHETNIQQQMSLQQSNFDRLVTGFPDKSSQMEIDERSSRSQ</sequence>
<comment type="caution">
    <text evidence="2">The sequence shown here is derived from an EMBL/GenBank/DDBJ whole genome shotgun (WGS) entry which is preliminary data.</text>
</comment>
<feature type="region of interest" description="Disordered" evidence="1">
    <location>
        <begin position="429"/>
        <end position="453"/>
    </location>
</feature>
<reference evidence="2" key="1">
    <citation type="submission" date="2021-06" db="EMBL/GenBank/DDBJ databases">
        <authorList>
            <person name="Kallberg Y."/>
            <person name="Tangrot J."/>
            <person name="Rosling A."/>
        </authorList>
    </citation>
    <scope>NUCLEOTIDE SEQUENCE</scope>
    <source>
        <strain evidence="2">BR232B</strain>
    </source>
</reference>
<dbReference type="AlphaFoldDB" id="A0A9N9BTD7"/>
<dbReference type="OrthoDB" id="2447030at2759"/>
<keyword evidence="3" id="KW-1185">Reference proteome</keyword>
<proteinExistence type="predicted"/>
<accession>A0A9N9BTD7</accession>
<protein>
    <submittedName>
        <fullName evidence="2">1880_t:CDS:1</fullName>
    </submittedName>
</protein>
<evidence type="ECO:0000256" key="1">
    <source>
        <dbReference type="SAM" id="MobiDB-lite"/>
    </source>
</evidence>
<name>A0A9N9BTD7_9GLOM</name>
<dbReference type="EMBL" id="CAJVPI010000828">
    <property type="protein sequence ID" value="CAG8575266.1"/>
    <property type="molecule type" value="Genomic_DNA"/>
</dbReference>
<dbReference type="Proteomes" id="UP000789739">
    <property type="component" value="Unassembled WGS sequence"/>
</dbReference>